<feature type="domain" description="Glycosyltransferase subfamily 4-like N-terminal" evidence="5">
    <location>
        <begin position="20"/>
        <end position="210"/>
    </location>
</feature>
<evidence type="ECO:0000259" key="5">
    <source>
        <dbReference type="Pfam" id="PF13579"/>
    </source>
</evidence>
<proteinExistence type="predicted"/>
<name>A0ABY4YVP7_9MICO</name>
<keyword evidence="2" id="KW-0328">Glycosyltransferase</keyword>
<keyword evidence="3" id="KW-0808">Transferase</keyword>
<organism evidence="6 7">
    <name type="scientific">Ornithinimicrobium faecis</name>
    <dbReference type="NCBI Taxonomy" id="2934158"/>
    <lineage>
        <taxon>Bacteria</taxon>
        <taxon>Bacillati</taxon>
        <taxon>Actinomycetota</taxon>
        <taxon>Actinomycetes</taxon>
        <taxon>Micrococcales</taxon>
        <taxon>Ornithinimicrobiaceae</taxon>
        <taxon>Ornithinimicrobium</taxon>
    </lineage>
</organism>
<dbReference type="EMBL" id="CP099489">
    <property type="protein sequence ID" value="USQ80844.1"/>
    <property type="molecule type" value="Genomic_DNA"/>
</dbReference>
<evidence type="ECO:0000256" key="2">
    <source>
        <dbReference type="ARBA" id="ARBA00022676"/>
    </source>
</evidence>
<evidence type="ECO:0000256" key="3">
    <source>
        <dbReference type="ARBA" id="ARBA00022679"/>
    </source>
</evidence>
<dbReference type="PANTHER" id="PTHR45947:SF3">
    <property type="entry name" value="SULFOQUINOVOSYL TRANSFERASE SQD2"/>
    <property type="match status" value="1"/>
</dbReference>
<reference evidence="6" key="1">
    <citation type="submission" date="2022-06" db="EMBL/GenBank/DDBJ databases">
        <title>Ornithinimicrobium HY1793.</title>
        <authorList>
            <person name="Huang Y."/>
        </authorList>
    </citation>
    <scope>NUCLEOTIDE SEQUENCE</scope>
    <source>
        <strain evidence="6">HY1793</strain>
    </source>
</reference>
<protein>
    <recommendedName>
        <fullName evidence="1">D-inositol 3-phosphate glycosyltransferase</fullName>
    </recommendedName>
</protein>
<evidence type="ECO:0000259" key="4">
    <source>
        <dbReference type="Pfam" id="PF00534"/>
    </source>
</evidence>
<dbReference type="RefSeq" id="WP_252594232.1">
    <property type="nucleotide sequence ID" value="NZ_CP099489.1"/>
</dbReference>
<keyword evidence="7" id="KW-1185">Reference proteome</keyword>
<sequence>MRILLLTHYYDPETGPPQLRWSSLVREFVRAGHQVDVVAPPPHYPLGRLLDTYEGEGAGSTEQGRHGETVHRVRFRPTSGRIGSILWDQLTSAASSVLTVLRHRDLTPDVIVATAPALPTLMAGWVLARVLRRPLLLEVRDAWPDLLAVVDRWEGGEVRAHQHVKHAVAHVAARFITVMQRSADYVVTTTSTFAEVLQGRGVTNVDVVRNTAHPLPNYTDHQPRQPDGQLRIVYVGTVGRAQGLETAVRALRIVQDAGIDVAMRVIGTGAGKNRVQQTAEALGVPVTVRGAQSRDQIHLHYRWADTFLIMLREWPALRMTVPSKLYEALHLGIHVSASVDGEAARIVTTTGAGFATPPGDAEALARQWIALARQLPAEPDQPQMRAWVHEYAEESRVASDYLEILRALAAAHR</sequence>
<dbReference type="Gene3D" id="3.40.50.2000">
    <property type="entry name" value="Glycogen Phosphorylase B"/>
    <property type="match status" value="2"/>
</dbReference>
<dbReference type="SUPFAM" id="SSF53756">
    <property type="entry name" value="UDP-Glycosyltransferase/glycogen phosphorylase"/>
    <property type="match status" value="1"/>
</dbReference>
<dbReference type="Pfam" id="PF00534">
    <property type="entry name" value="Glycos_transf_1"/>
    <property type="match status" value="1"/>
</dbReference>
<accession>A0ABY4YVP7</accession>
<dbReference type="PANTHER" id="PTHR45947">
    <property type="entry name" value="SULFOQUINOVOSYL TRANSFERASE SQD2"/>
    <property type="match status" value="1"/>
</dbReference>
<dbReference type="CDD" id="cd03794">
    <property type="entry name" value="GT4_WbuB-like"/>
    <property type="match status" value="1"/>
</dbReference>
<evidence type="ECO:0000256" key="1">
    <source>
        <dbReference type="ARBA" id="ARBA00021292"/>
    </source>
</evidence>
<dbReference type="Proteomes" id="UP001056455">
    <property type="component" value="Chromosome"/>
</dbReference>
<evidence type="ECO:0000313" key="7">
    <source>
        <dbReference type="Proteomes" id="UP001056455"/>
    </source>
</evidence>
<dbReference type="InterPro" id="IPR050194">
    <property type="entry name" value="Glycosyltransferase_grp1"/>
</dbReference>
<feature type="domain" description="Glycosyl transferase family 1" evidence="4">
    <location>
        <begin position="223"/>
        <end position="369"/>
    </location>
</feature>
<dbReference type="InterPro" id="IPR028098">
    <property type="entry name" value="Glyco_trans_4-like_N"/>
</dbReference>
<evidence type="ECO:0000313" key="6">
    <source>
        <dbReference type="EMBL" id="USQ80844.1"/>
    </source>
</evidence>
<gene>
    <name evidence="6" type="ORF">NF556_04090</name>
</gene>
<dbReference type="Pfam" id="PF13579">
    <property type="entry name" value="Glyco_trans_4_4"/>
    <property type="match status" value="1"/>
</dbReference>
<dbReference type="InterPro" id="IPR001296">
    <property type="entry name" value="Glyco_trans_1"/>
</dbReference>